<dbReference type="InterPro" id="IPR052519">
    <property type="entry name" value="Euk-type_GlcNAc_Kinase"/>
</dbReference>
<proteinExistence type="inferred from homology"/>
<dbReference type="PANTHER" id="PTHR43190:SF3">
    <property type="entry name" value="N-ACETYL-D-GLUCOSAMINE KINASE"/>
    <property type="match status" value="1"/>
</dbReference>
<dbReference type="EC" id="2.7.1.59" evidence="2"/>
<evidence type="ECO:0000259" key="5">
    <source>
        <dbReference type="Pfam" id="PF01869"/>
    </source>
</evidence>
<evidence type="ECO:0000256" key="3">
    <source>
        <dbReference type="ARBA" id="ARBA00014974"/>
    </source>
</evidence>
<dbReference type="Gene3D" id="3.30.420.40">
    <property type="match status" value="1"/>
</dbReference>
<comment type="similarity">
    <text evidence="1">Belongs to the eukaryotic-type N-acetylglucosamine kinase family.</text>
</comment>
<name>A0ABP1DTZ1_9APHY</name>
<protein>
    <recommendedName>
        <fullName evidence="3">N-acetyl-D-glucosamine kinase</fullName>
        <ecNumber evidence="2">2.7.1.59</ecNumber>
    </recommendedName>
    <alternativeName>
        <fullName evidence="4">GlcNAc kinase</fullName>
    </alternativeName>
</protein>
<dbReference type="InterPro" id="IPR002731">
    <property type="entry name" value="ATPase_BadF"/>
</dbReference>
<reference evidence="7" key="1">
    <citation type="submission" date="2024-04" db="EMBL/GenBank/DDBJ databases">
        <authorList>
            <person name="Shaw F."/>
            <person name="Minotto A."/>
        </authorList>
    </citation>
    <scope>NUCLEOTIDE SEQUENCE [LARGE SCALE GENOMIC DNA]</scope>
</reference>
<accession>A0ABP1DTZ1</accession>
<dbReference type="CDD" id="cd24007">
    <property type="entry name" value="ASKHA_NBD_eukNAGK-like"/>
    <property type="match status" value="1"/>
</dbReference>
<gene>
    <name evidence="6" type="ORF">GFSPODELE1_LOCUS8273</name>
</gene>
<dbReference type="EMBL" id="OZ037949">
    <property type="protein sequence ID" value="CAL1711291.1"/>
    <property type="molecule type" value="Genomic_DNA"/>
</dbReference>
<dbReference type="Pfam" id="PF01869">
    <property type="entry name" value="BcrAD_BadFG"/>
    <property type="match status" value="1"/>
</dbReference>
<evidence type="ECO:0000256" key="1">
    <source>
        <dbReference type="ARBA" id="ARBA00006198"/>
    </source>
</evidence>
<organism evidence="6 7">
    <name type="scientific">Somion occarium</name>
    <dbReference type="NCBI Taxonomy" id="3059160"/>
    <lineage>
        <taxon>Eukaryota</taxon>
        <taxon>Fungi</taxon>
        <taxon>Dikarya</taxon>
        <taxon>Basidiomycota</taxon>
        <taxon>Agaricomycotina</taxon>
        <taxon>Agaricomycetes</taxon>
        <taxon>Polyporales</taxon>
        <taxon>Cerrenaceae</taxon>
        <taxon>Somion</taxon>
    </lineage>
</organism>
<dbReference type="Proteomes" id="UP001497453">
    <property type="component" value="Chromosome 6"/>
</dbReference>
<dbReference type="SUPFAM" id="SSF53067">
    <property type="entry name" value="Actin-like ATPase domain"/>
    <property type="match status" value="2"/>
</dbReference>
<evidence type="ECO:0000256" key="2">
    <source>
        <dbReference type="ARBA" id="ARBA00012122"/>
    </source>
</evidence>
<evidence type="ECO:0000313" key="7">
    <source>
        <dbReference type="Proteomes" id="UP001497453"/>
    </source>
</evidence>
<evidence type="ECO:0000256" key="4">
    <source>
        <dbReference type="ARBA" id="ARBA00031123"/>
    </source>
</evidence>
<dbReference type="PANTHER" id="PTHR43190">
    <property type="entry name" value="N-ACETYL-D-GLUCOSAMINE KINASE"/>
    <property type="match status" value="1"/>
</dbReference>
<keyword evidence="7" id="KW-1185">Reference proteome</keyword>
<evidence type="ECO:0000313" key="6">
    <source>
        <dbReference type="EMBL" id="CAL1711291.1"/>
    </source>
</evidence>
<feature type="domain" description="ATPase BadF/BadG/BcrA/BcrD type" evidence="5">
    <location>
        <begin position="7"/>
        <end position="333"/>
    </location>
</feature>
<sequence>MSLYLCVDSGGSKTSAVICNAAGEIQGRSLDGPSNFAYLGLDNFIGTIKIAVSNALKTCGSPPSIDPVELPPSRPLFAAAWFGVSGVDSQAAIDKITPVLSTLLGITDRSRLIVCNDAHLLAAPLRMHNDVHYAVTVIGGTGSIMVSFTEGEGGSLKELGRVGGWGWILGDEGGGFHVGREAIRQALRQADIASVQGPLPPSTNGEKTLTEGILEHFGVSDVYELLTVVHLPDPEPSIPILENNLPPYALIPREKRLSQLAPLVFTSAFEDKDPLAINVLRTTSSAIADQLCILLNPKAPRGVNADDAVACFGGSLVGVPKYRELVLDQLKERGHVFKHIEFVEDAAATGARGLALAIGAANIS</sequence>
<dbReference type="InterPro" id="IPR043129">
    <property type="entry name" value="ATPase_NBD"/>
</dbReference>